<reference evidence="1 2" key="1">
    <citation type="submission" date="2020-03" db="EMBL/GenBank/DDBJ databases">
        <authorList>
            <person name="Lai Q."/>
        </authorList>
    </citation>
    <scope>NUCLEOTIDE SEQUENCE [LARGE SCALE GENOMIC DNA]</scope>
    <source>
        <strain evidence="1 2">CCUG 25036</strain>
    </source>
</reference>
<dbReference type="AlphaFoldDB" id="A0A7X5UBF0"/>
<evidence type="ECO:0000313" key="2">
    <source>
        <dbReference type="Proteomes" id="UP000490980"/>
    </source>
</evidence>
<sequence length="95" mass="10330">MTNLREQLDGHAKAVTATVSFARDIAPLFNATDIAHMKQVTHGSLDLSNYGNVKIWAQQIYSRVSSGDMPPAPAPAWPLSNVQLFAAWIKQGTPP</sequence>
<comment type="caution">
    <text evidence="1">The sequence shown here is derived from an EMBL/GenBank/DDBJ whole genome shotgun (WGS) entry which is preliminary data.</text>
</comment>
<organism evidence="1 2">
    <name type="scientific">Luteibacter anthropi</name>
    <dbReference type="NCBI Taxonomy" id="564369"/>
    <lineage>
        <taxon>Bacteria</taxon>
        <taxon>Pseudomonadati</taxon>
        <taxon>Pseudomonadota</taxon>
        <taxon>Gammaproteobacteria</taxon>
        <taxon>Lysobacterales</taxon>
        <taxon>Rhodanobacteraceae</taxon>
        <taxon>Luteibacter</taxon>
    </lineage>
</organism>
<keyword evidence="2" id="KW-1185">Reference proteome</keyword>
<evidence type="ECO:0000313" key="1">
    <source>
        <dbReference type="EMBL" id="NII07363.1"/>
    </source>
</evidence>
<dbReference type="RefSeq" id="WP_166949160.1">
    <property type="nucleotide sequence ID" value="NZ_JAARLZ010000006.1"/>
</dbReference>
<dbReference type="EMBL" id="JAARLZ010000006">
    <property type="protein sequence ID" value="NII07363.1"/>
    <property type="molecule type" value="Genomic_DNA"/>
</dbReference>
<protein>
    <submittedName>
        <fullName evidence="1">Uncharacterized protein</fullName>
    </submittedName>
</protein>
<proteinExistence type="predicted"/>
<accession>A0A7X5UBF0</accession>
<gene>
    <name evidence="1" type="ORF">HBF25_13315</name>
</gene>
<name>A0A7X5UBF0_9GAMM</name>
<dbReference type="Proteomes" id="UP000490980">
    <property type="component" value="Unassembled WGS sequence"/>
</dbReference>